<evidence type="ECO:0000313" key="2">
    <source>
        <dbReference type="EMBL" id="MPC11940.1"/>
    </source>
</evidence>
<gene>
    <name evidence="2" type="ORF">E2C01_004615</name>
</gene>
<dbReference type="AlphaFoldDB" id="A0A5B7CR65"/>
<evidence type="ECO:0000313" key="3">
    <source>
        <dbReference type="Proteomes" id="UP000324222"/>
    </source>
</evidence>
<keyword evidence="3" id="KW-1185">Reference proteome</keyword>
<protein>
    <submittedName>
        <fullName evidence="2">Uncharacterized protein</fullName>
    </submittedName>
</protein>
<feature type="region of interest" description="Disordered" evidence="1">
    <location>
        <begin position="13"/>
        <end position="35"/>
    </location>
</feature>
<reference evidence="2 3" key="1">
    <citation type="submission" date="2019-05" db="EMBL/GenBank/DDBJ databases">
        <title>Another draft genome of Portunus trituberculatus and its Hox gene families provides insights of decapod evolution.</title>
        <authorList>
            <person name="Jeong J.-H."/>
            <person name="Song I."/>
            <person name="Kim S."/>
            <person name="Choi T."/>
            <person name="Kim D."/>
            <person name="Ryu S."/>
            <person name="Kim W."/>
        </authorList>
    </citation>
    <scope>NUCLEOTIDE SEQUENCE [LARGE SCALE GENOMIC DNA]</scope>
    <source>
        <tissue evidence="2">Muscle</tissue>
    </source>
</reference>
<accession>A0A5B7CR65</accession>
<proteinExistence type="predicted"/>
<sequence>MIWGVVGELGEAAALEDGSAPSSPTPPCTPTHLEGNDFDQGAMCHDTALMRAPDGPTGLPGLRLRRRTGMCRRTETPGSSFQTLLGASTVK</sequence>
<comment type="caution">
    <text evidence="2">The sequence shown here is derived from an EMBL/GenBank/DDBJ whole genome shotgun (WGS) entry which is preliminary data.</text>
</comment>
<feature type="region of interest" description="Disordered" evidence="1">
    <location>
        <begin position="70"/>
        <end position="91"/>
    </location>
</feature>
<organism evidence="2 3">
    <name type="scientific">Portunus trituberculatus</name>
    <name type="common">Swimming crab</name>
    <name type="synonym">Neptunus trituberculatus</name>
    <dbReference type="NCBI Taxonomy" id="210409"/>
    <lineage>
        <taxon>Eukaryota</taxon>
        <taxon>Metazoa</taxon>
        <taxon>Ecdysozoa</taxon>
        <taxon>Arthropoda</taxon>
        <taxon>Crustacea</taxon>
        <taxon>Multicrustacea</taxon>
        <taxon>Malacostraca</taxon>
        <taxon>Eumalacostraca</taxon>
        <taxon>Eucarida</taxon>
        <taxon>Decapoda</taxon>
        <taxon>Pleocyemata</taxon>
        <taxon>Brachyura</taxon>
        <taxon>Eubrachyura</taxon>
        <taxon>Portunoidea</taxon>
        <taxon>Portunidae</taxon>
        <taxon>Portuninae</taxon>
        <taxon>Portunus</taxon>
    </lineage>
</organism>
<evidence type="ECO:0000256" key="1">
    <source>
        <dbReference type="SAM" id="MobiDB-lite"/>
    </source>
</evidence>
<dbReference type="Proteomes" id="UP000324222">
    <property type="component" value="Unassembled WGS sequence"/>
</dbReference>
<dbReference type="EMBL" id="VSRR010000188">
    <property type="protein sequence ID" value="MPC11940.1"/>
    <property type="molecule type" value="Genomic_DNA"/>
</dbReference>
<feature type="compositionally biased region" description="Polar residues" evidence="1">
    <location>
        <begin position="76"/>
        <end position="91"/>
    </location>
</feature>
<name>A0A5B7CR65_PORTR</name>